<organism evidence="2 3">
    <name type="scientific">Hypsibius exemplaris</name>
    <name type="common">Freshwater tardigrade</name>
    <dbReference type="NCBI Taxonomy" id="2072580"/>
    <lineage>
        <taxon>Eukaryota</taxon>
        <taxon>Metazoa</taxon>
        <taxon>Ecdysozoa</taxon>
        <taxon>Tardigrada</taxon>
        <taxon>Eutardigrada</taxon>
        <taxon>Parachela</taxon>
        <taxon>Hypsibioidea</taxon>
        <taxon>Hypsibiidae</taxon>
        <taxon>Hypsibius</taxon>
    </lineage>
</organism>
<dbReference type="EMBL" id="MTYJ01000040">
    <property type="protein sequence ID" value="OQV19376.1"/>
    <property type="molecule type" value="Genomic_DNA"/>
</dbReference>
<sequence>MPTLTEFMGLTKSKIKRNRTSVNSKAPDVILLSDEEDSPATSKASLKKQLPAPAKKTIGKGGRPSDSSVWNYFNYDKEVDKCTCRNCLKEIDGFHQQNAKIHLKHHHPDDFVK</sequence>
<protein>
    <recommendedName>
        <fullName evidence="4">BED-type domain-containing protein</fullName>
    </recommendedName>
</protein>
<evidence type="ECO:0008006" key="4">
    <source>
        <dbReference type="Google" id="ProtNLM"/>
    </source>
</evidence>
<reference evidence="3" key="1">
    <citation type="submission" date="2017-01" db="EMBL/GenBank/DDBJ databases">
        <title>Comparative genomics of anhydrobiosis in the tardigrade Hypsibius dujardini.</title>
        <authorList>
            <person name="Yoshida Y."/>
            <person name="Koutsovoulos G."/>
            <person name="Laetsch D."/>
            <person name="Stevens L."/>
            <person name="Kumar S."/>
            <person name="Horikawa D."/>
            <person name="Ishino K."/>
            <person name="Komine S."/>
            <person name="Tomita M."/>
            <person name="Blaxter M."/>
            <person name="Arakawa K."/>
        </authorList>
    </citation>
    <scope>NUCLEOTIDE SEQUENCE [LARGE SCALE GENOMIC DNA]</scope>
    <source>
        <strain evidence="3">Z151</strain>
    </source>
</reference>
<gene>
    <name evidence="2" type="ORF">BV898_06608</name>
</gene>
<evidence type="ECO:0000313" key="3">
    <source>
        <dbReference type="Proteomes" id="UP000192578"/>
    </source>
</evidence>
<comment type="caution">
    <text evidence="2">The sequence shown here is derived from an EMBL/GenBank/DDBJ whole genome shotgun (WGS) entry which is preliminary data.</text>
</comment>
<proteinExistence type="predicted"/>
<evidence type="ECO:0000256" key="1">
    <source>
        <dbReference type="SAM" id="MobiDB-lite"/>
    </source>
</evidence>
<keyword evidence="3" id="KW-1185">Reference proteome</keyword>
<dbReference type="AlphaFoldDB" id="A0A1W0WW10"/>
<name>A0A1W0WW10_HYPEX</name>
<feature type="region of interest" description="Disordered" evidence="1">
    <location>
        <begin position="33"/>
        <end position="65"/>
    </location>
</feature>
<dbReference type="Proteomes" id="UP000192578">
    <property type="component" value="Unassembled WGS sequence"/>
</dbReference>
<evidence type="ECO:0000313" key="2">
    <source>
        <dbReference type="EMBL" id="OQV19376.1"/>
    </source>
</evidence>
<accession>A0A1W0WW10</accession>